<dbReference type="Proteomes" id="UP000009097">
    <property type="component" value="Unassembled WGS sequence"/>
</dbReference>
<dbReference type="VEuPathDB" id="FungiDB:FOXG_06084"/>
<dbReference type="GeneID" id="28948006"/>
<dbReference type="AlphaFoldDB" id="A0A0J9UW80"/>
<evidence type="ECO:0000313" key="2">
    <source>
        <dbReference type="Proteomes" id="UP000009097"/>
    </source>
</evidence>
<dbReference type="KEGG" id="fox:FOXG_06084"/>
<dbReference type="EMBL" id="DS231701">
    <property type="protein sequence ID" value="KNB03674.1"/>
    <property type="molecule type" value="Genomic_DNA"/>
</dbReference>
<evidence type="ECO:0000313" key="1">
    <source>
        <dbReference type="EMBL" id="KNB03674.1"/>
    </source>
</evidence>
<gene>
    <name evidence="1" type="ORF">FOXG_06084</name>
</gene>
<sequence>MEYMSCSGLLSFDPRGGCLRQMWLVVVMVSMG</sequence>
<reference evidence="1" key="2">
    <citation type="journal article" date="2010" name="Nature">
        <title>Comparative genomics reveals mobile pathogenicity chromosomes in Fusarium.</title>
        <authorList>
            <person name="Ma L.J."/>
            <person name="van der Does H.C."/>
            <person name="Borkovich K.A."/>
            <person name="Coleman J.J."/>
            <person name="Daboussi M.J."/>
            <person name="Di Pietro A."/>
            <person name="Dufresne M."/>
            <person name="Freitag M."/>
            <person name="Grabherr M."/>
            <person name="Henrissat B."/>
            <person name="Houterman P.M."/>
            <person name="Kang S."/>
            <person name="Shim W.B."/>
            <person name="Woloshuk C."/>
            <person name="Xie X."/>
            <person name="Xu J.R."/>
            <person name="Antoniw J."/>
            <person name="Baker S.E."/>
            <person name="Bluhm B.H."/>
            <person name="Breakspear A."/>
            <person name="Brown D.W."/>
            <person name="Butchko R.A."/>
            <person name="Chapman S."/>
            <person name="Coulson R."/>
            <person name="Coutinho P.M."/>
            <person name="Danchin E.G."/>
            <person name="Diener A."/>
            <person name="Gale L.R."/>
            <person name="Gardiner D.M."/>
            <person name="Goff S."/>
            <person name="Hammond-Kosack K.E."/>
            <person name="Hilburn K."/>
            <person name="Hua-Van A."/>
            <person name="Jonkers W."/>
            <person name="Kazan K."/>
            <person name="Kodira C.D."/>
            <person name="Koehrsen M."/>
            <person name="Kumar L."/>
            <person name="Lee Y.H."/>
            <person name="Li L."/>
            <person name="Manners J.M."/>
            <person name="Miranda-Saavedra D."/>
            <person name="Mukherjee M."/>
            <person name="Park G."/>
            <person name="Park J."/>
            <person name="Park S.Y."/>
            <person name="Proctor R.H."/>
            <person name="Regev A."/>
            <person name="Ruiz-Roldan M.C."/>
            <person name="Sain D."/>
            <person name="Sakthikumar S."/>
            <person name="Sykes S."/>
            <person name="Schwartz D.C."/>
            <person name="Turgeon B.G."/>
            <person name="Wapinski I."/>
            <person name="Yoder O."/>
            <person name="Young S."/>
            <person name="Zeng Q."/>
            <person name="Zhou S."/>
            <person name="Galagan J."/>
            <person name="Cuomo C.A."/>
            <person name="Kistler H.C."/>
            <person name="Rep M."/>
        </authorList>
    </citation>
    <scope>NUCLEOTIDE SEQUENCE [LARGE SCALE GENOMIC DNA]</scope>
    <source>
        <strain evidence="1">4287</strain>
    </source>
</reference>
<accession>A0A0J9UW80</accession>
<proteinExistence type="predicted"/>
<name>A0A0J9UW80_FUSO4</name>
<organism evidence="1 2">
    <name type="scientific">Fusarium oxysporum f. sp. lycopersici (strain 4287 / CBS 123668 / FGSC 9935 / NRRL 34936)</name>
    <name type="common">Fusarium vascular wilt of tomato</name>
    <dbReference type="NCBI Taxonomy" id="426428"/>
    <lineage>
        <taxon>Eukaryota</taxon>
        <taxon>Fungi</taxon>
        <taxon>Dikarya</taxon>
        <taxon>Ascomycota</taxon>
        <taxon>Pezizomycotina</taxon>
        <taxon>Sordariomycetes</taxon>
        <taxon>Hypocreomycetidae</taxon>
        <taxon>Hypocreales</taxon>
        <taxon>Nectriaceae</taxon>
        <taxon>Fusarium</taxon>
        <taxon>Fusarium oxysporum species complex</taxon>
    </lineage>
</organism>
<protein>
    <submittedName>
        <fullName evidence="1">Uncharacterized protein</fullName>
    </submittedName>
</protein>
<reference evidence="1" key="1">
    <citation type="submission" date="2007-04" db="EMBL/GenBank/DDBJ databases">
        <authorList>
            <consortium name="The Broad Institute Genome Sequencing Platform"/>
            <person name="Birren B."/>
            <person name="Lander E."/>
            <person name="Galagan J."/>
            <person name="Nusbaum C."/>
            <person name="Devon K."/>
            <person name="Ma L.-J."/>
            <person name="Jaffe D."/>
            <person name="Butler J."/>
            <person name="Alvarez P."/>
            <person name="Gnerre S."/>
            <person name="Grabherr M."/>
            <person name="Kleber M."/>
            <person name="Mauceli E."/>
            <person name="Brockman W."/>
            <person name="MacCallum I.A."/>
            <person name="Young S."/>
            <person name="LaButti K."/>
            <person name="DeCaprio D."/>
            <person name="Crawford M."/>
            <person name="Koehrsen M."/>
            <person name="Engels R."/>
            <person name="Montgomery P."/>
            <person name="Pearson M."/>
            <person name="Howarth C."/>
            <person name="Larson L."/>
            <person name="White J."/>
            <person name="O'Leary S."/>
            <person name="Kodira C."/>
            <person name="Zeng Q."/>
            <person name="Yandava C."/>
            <person name="Alvarado L."/>
            <person name="Kistler C."/>
            <person name="Shim W.-B."/>
            <person name="Kang S."/>
            <person name="Woloshuk C."/>
        </authorList>
    </citation>
    <scope>NUCLEOTIDE SEQUENCE</scope>
    <source>
        <strain evidence="1">4287</strain>
    </source>
</reference>
<dbReference type="OrthoDB" id="4975268at2759"/>
<dbReference type="RefSeq" id="XP_018241719.1">
    <property type="nucleotide sequence ID" value="XM_018384588.1"/>
</dbReference>